<reference evidence="1 2" key="1">
    <citation type="submission" date="2018-05" db="EMBL/GenBank/DDBJ databases">
        <title>Genomic Encyclopedia of Type Strains, Phase IV (KMG-IV): sequencing the most valuable type-strain genomes for metagenomic binning, comparative biology and taxonomic classification.</title>
        <authorList>
            <person name="Goeker M."/>
        </authorList>
    </citation>
    <scope>NUCLEOTIDE SEQUENCE [LARGE SCALE GENOMIC DNA]</scope>
    <source>
        <strain evidence="1 2">JC118</strain>
    </source>
</reference>
<dbReference type="InterPro" id="IPR036388">
    <property type="entry name" value="WH-like_DNA-bd_sf"/>
</dbReference>
<gene>
    <name evidence="1" type="ORF">DES51_10231</name>
</gene>
<organism evidence="1 2">
    <name type="scientific">Dielma fastidiosa</name>
    <dbReference type="NCBI Taxonomy" id="1034346"/>
    <lineage>
        <taxon>Bacteria</taxon>
        <taxon>Bacillati</taxon>
        <taxon>Bacillota</taxon>
        <taxon>Erysipelotrichia</taxon>
        <taxon>Erysipelotrichales</taxon>
        <taxon>Erysipelotrichaceae</taxon>
        <taxon>Dielma</taxon>
    </lineage>
</organism>
<sequence>MINRQKKFLREIIASYFGASDKELCSQGGISEKTLKSDLQMIQNALKKYQLSLCEKDGRISIPFEKKEDFLNAYEEIIREDEGQTLGSEAEERKIFILSYLCRTSGYISMNMLADKMYVSKSSISGIVHELEKEIPLIVPMASISISSRKGMRLNADEKAIRELLVRTFVKGEGQATENRHLLNYLEKEYQQKLYDVQEIINAFLYEHHFVLSNENITKLIVHIMIIIQRTNHGCYLEPTHIKDDAIFKDVADALKKVDINISYKELSSLPLTSLNRAVIENPLAYTIVSQFIEWANNEYHEELLRLDEADSLIAHLDELLKKGFRGTHLNDFTFDQMLQRLLSAYMLCGKLCELITAYTQIKPDNENRVYMAMHVQGLYRKHVVIREDMLLYESNISQCNMIKTDLEKHFGSKATITPIHVRWDIEKRLTEKNYALILGTKSILGSFGNVPFLKIHPFINNQDYEAINRIVYKNRPVKIFCGDYLEAEEMIQIHGVKIAMNREIICINDCYLMTSLNDEIETMVVETNWHGHRFFLFNYNSKDSFLYYHRMINGFGQMMKEQKI</sequence>
<dbReference type="PANTHER" id="PTHR30185">
    <property type="entry name" value="CRYPTIC BETA-GLUCOSIDE BGL OPERON ANTITERMINATOR"/>
    <property type="match status" value="1"/>
</dbReference>
<dbReference type="OrthoDB" id="9776005at2"/>
<keyword evidence="2" id="KW-1185">Reference proteome</keyword>
<dbReference type="AlphaFoldDB" id="A0A318L5Y0"/>
<dbReference type="SUPFAM" id="SSF63520">
    <property type="entry name" value="PTS-regulatory domain, PRD"/>
    <property type="match status" value="2"/>
</dbReference>
<dbReference type="RefSeq" id="WP_146211887.1">
    <property type="nucleotide sequence ID" value="NZ_CABKRQ010000006.1"/>
</dbReference>
<proteinExistence type="predicted"/>
<accession>A0A318L5Y0</accession>
<dbReference type="EMBL" id="QJKH01000002">
    <property type="protein sequence ID" value="PXX80913.1"/>
    <property type="molecule type" value="Genomic_DNA"/>
</dbReference>
<dbReference type="CDD" id="cd00133">
    <property type="entry name" value="PTS_IIB"/>
    <property type="match status" value="1"/>
</dbReference>
<dbReference type="InterPro" id="IPR050661">
    <property type="entry name" value="BglG_antiterminators"/>
</dbReference>
<dbReference type="Gene3D" id="1.10.10.10">
    <property type="entry name" value="Winged helix-like DNA-binding domain superfamily/Winged helix DNA-binding domain"/>
    <property type="match status" value="1"/>
</dbReference>
<dbReference type="GO" id="GO:0006355">
    <property type="term" value="P:regulation of DNA-templated transcription"/>
    <property type="evidence" value="ECO:0007669"/>
    <property type="project" value="InterPro"/>
</dbReference>
<evidence type="ECO:0000313" key="1">
    <source>
        <dbReference type="EMBL" id="PXX80913.1"/>
    </source>
</evidence>
<dbReference type="Proteomes" id="UP000247612">
    <property type="component" value="Unassembled WGS sequence"/>
</dbReference>
<name>A0A318L5Y0_9FIRM</name>
<dbReference type="InterPro" id="IPR036634">
    <property type="entry name" value="PRD_sf"/>
</dbReference>
<dbReference type="Gene3D" id="1.10.1790.10">
    <property type="entry name" value="PRD domain"/>
    <property type="match status" value="1"/>
</dbReference>
<dbReference type="STRING" id="1034346.GCA_000313565_02531"/>
<dbReference type="PANTHER" id="PTHR30185:SF12">
    <property type="entry name" value="TRANSCRIPTIONAL REGULATOR MANR"/>
    <property type="match status" value="1"/>
</dbReference>
<evidence type="ECO:0000313" key="2">
    <source>
        <dbReference type="Proteomes" id="UP000247612"/>
    </source>
</evidence>
<protein>
    <submittedName>
        <fullName evidence="1">Transcriptional antiterminator</fullName>
    </submittedName>
</protein>
<comment type="caution">
    <text evidence="1">The sequence shown here is derived from an EMBL/GenBank/DDBJ whole genome shotgun (WGS) entry which is preliminary data.</text>
</comment>